<keyword evidence="4 7" id="KW-0833">Ubl conjugation pathway</keyword>
<dbReference type="GO" id="GO:0005829">
    <property type="term" value="C:cytosol"/>
    <property type="evidence" value="ECO:0007669"/>
    <property type="project" value="TreeGrafter"/>
</dbReference>
<dbReference type="OrthoDB" id="420187at2759"/>
<organism evidence="10 11">
    <name type="scientific">Halteria grandinella</name>
    <dbReference type="NCBI Taxonomy" id="5974"/>
    <lineage>
        <taxon>Eukaryota</taxon>
        <taxon>Sar</taxon>
        <taxon>Alveolata</taxon>
        <taxon>Ciliophora</taxon>
        <taxon>Intramacronucleata</taxon>
        <taxon>Spirotrichea</taxon>
        <taxon>Stichotrichia</taxon>
        <taxon>Sporadotrichida</taxon>
        <taxon>Halteriidae</taxon>
        <taxon>Halteria</taxon>
    </lineage>
</organism>
<keyword evidence="5 7" id="KW-0378">Hydrolase</keyword>
<protein>
    <recommendedName>
        <fullName evidence="7">Ubiquitin carboxyl-terminal hydrolase</fullName>
        <ecNumber evidence="7">3.4.19.12</ecNumber>
    </recommendedName>
</protein>
<feature type="compositionally biased region" description="Polar residues" evidence="8">
    <location>
        <begin position="51"/>
        <end position="61"/>
    </location>
</feature>
<comment type="caution">
    <text evidence="10">The sequence shown here is derived from an EMBL/GenBank/DDBJ whole genome shotgun (WGS) entry which is preliminary data.</text>
</comment>
<dbReference type="GO" id="GO:0005634">
    <property type="term" value="C:nucleus"/>
    <property type="evidence" value="ECO:0007669"/>
    <property type="project" value="TreeGrafter"/>
</dbReference>
<evidence type="ECO:0000256" key="7">
    <source>
        <dbReference type="RuleBase" id="RU366025"/>
    </source>
</evidence>
<evidence type="ECO:0000313" key="10">
    <source>
        <dbReference type="EMBL" id="TNV81936.1"/>
    </source>
</evidence>
<dbReference type="PROSITE" id="PS50235">
    <property type="entry name" value="USP_3"/>
    <property type="match status" value="1"/>
</dbReference>
<evidence type="ECO:0000256" key="3">
    <source>
        <dbReference type="ARBA" id="ARBA00022670"/>
    </source>
</evidence>
<feature type="region of interest" description="Disordered" evidence="8">
    <location>
        <begin position="1"/>
        <end position="62"/>
    </location>
</feature>
<evidence type="ECO:0000313" key="11">
    <source>
        <dbReference type="Proteomes" id="UP000785679"/>
    </source>
</evidence>
<dbReference type="InterPro" id="IPR050164">
    <property type="entry name" value="Peptidase_C19"/>
</dbReference>
<evidence type="ECO:0000256" key="2">
    <source>
        <dbReference type="ARBA" id="ARBA00009085"/>
    </source>
</evidence>
<evidence type="ECO:0000256" key="1">
    <source>
        <dbReference type="ARBA" id="ARBA00000707"/>
    </source>
</evidence>
<dbReference type="InterPro" id="IPR038765">
    <property type="entry name" value="Papain-like_cys_pep_sf"/>
</dbReference>
<feature type="domain" description="USP" evidence="9">
    <location>
        <begin position="90"/>
        <end position="397"/>
    </location>
</feature>
<feature type="compositionally biased region" description="Basic and acidic residues" evidence="8">
    <location>
        <begin position="575"/>
        <end position="589"/>
    </location>
</feature>
<dbReference type="EC" id="3.4.19.12" evidence="7"/>
<reference evidence="10" key="1">
    <citation type="submission" date="2019-06" db="EMBL/GenBank/DDBJ databases">
        <authorList>
            <person name="Zheng W."/>
        </authorList>
    </citation>
    <scope>NUCLEOTIDE SEQUENCE</scope>
    <source>
        <strain evidence="10">QDHG01</strain>
    </source>
</reference>
<proteinExistence type="inferred from homology"/>
<feature type="compositionally biased region" description="Polar residues" evidence="8">
    <location>
        <begin position="477"/>
        <end position="490"/>
    </location>
</feature>
<dbReference type="GO" id="GO:0016579">
    <property type="term" value="P:protein deubiquitination"/>
    <property type="evidence" value="ECO:0007669"/>
    <property type="project" value="InterPro"/>
</dbReference>
<dbReference type="GO" id="GO:0006508">
    <property type="term" value="P:proteolysis"/>
    <property type="evidence" value="ECO:0007669"/>
    <property type="project" value="UniProtKB-KW"/>
</dbReference>
<dbReference type="PROSITE" id="PS00972">
    <property type="entry name" value="USP_1"/>
    <property type="match status" value="1"/>
</dbReference>
<evidence type="ECO:0000256" key="4">
    <source>
        <dbReference type="ARBA" id="ARBA00022786"/>
    </source>
</evidence>
<dbReference type="InterPro" id="IPR018200">
    <property type="entry name" value="USP_CS"/>
</dbReference>
<dbReference type="GO" id="GO:0004843">
    <property type="term" value="F:cysteine-type deubiquitinase activity"/>
    <property type="evidence" value="ECO:0007669"/>
    <property type="project" value="UniProtKB-UniRule"/>
</dbReference>
<dbReference type="SUPFAM" id="SSF54001">
    <property type="entry name" value="Cysteine proteinases"/>
    <property type="match status" value="1"/>
</dbReference>
<dbReference type="EMBL" id="RRYP01005553">
    <property type="protein sequence ID" value="TNV81936.1"/>
    <property type="molecule type" value="Genomic_DNA"/>
</dbReference>
<dbReference type="Gene3D" id="3.90.70.10">
    <property type="entry name" value="Cysteine proteinases"/>
    <property type="match status" value="1"/>
</dbReference>
<comment type="similarity">
    <text evidence="2 7">Belongs to the peptidase C19 family.</text>
</comment>
<feature type="region of interest" description="Disordered" evidence="8">
    <location>
        <begin position="409"/>
        <end position="451"/>
    </location>
</feature>
<dbReference type="InterPro" id="IPR001394">
    <property type="entry name" value="Peptidase_C19_UCH"/>
</dbReference>
<keyword evidence="11" id="KW-1185">Reference proteome</keyword>
<feature type="compositionally biased region" description="Basic and acidic residues" evidence="8">
    <location>
        <begin position="466"/>
        <end position="476"/>
    </location>
</feature>
<feature type="compositionally biased region" description="Polar residues" evidence="8">
    <location>
        <begin position="558"/>
        <end position="567"/>
    </location>
</feature>
<dbReference type="PROSITE" id="PS00973">
    <property type="entry name" value="USP_2"/>
    <property type="match status" value="1"/>
</dbReference>
<name>A0A8J8T566_HALGN</name>
<feature type="region of interest" description="Disordered" evidence="8">
    <location>
        <begin position="531"/>
        <end position="596"/>
    </location>
</feature>
<evidence type="ECO:0000256" key="8">
    <source>
        <dbReference type="SAM" id="MobiDB-lite"/>
    </source>
</evidence>
<gene>
    <name evidence="10" type="ORF">FGO68_gene2032</name>
</gene>
<keyword evidence="6 7" id="KW-0788">Thiol protease</keyword>
<evidence type="ECO:0000259" key="9">
    <source>
        <dbReference type="PROSITE" id="PS50235"/>
    </source>
</evidence>
<dbReference type="AlphaFoldDB" id="A0A8J8T566"/>
<dbReference type="FunFam" id="3.90.70.10:FF:000119">
    <property type="entry name" value="Ubiquitin specific peptidase 36"/>
    <property type="match status" value="1"/>
</dbReference>
<dbReference type="PANTHER" id="PTHR24006:SF758">
    <property type="entry name" value="UBIQUITIN CARBOXYL-TERMINAL HYDROLASE 36"/>
    <property type="match status" value="1"/>
</dbReference>
<dbReference type="PANTHER" id="PTHR24006">
    <property type="entry name" value="UBIQUITIN CARBOXYL-TERMINAL HYDROLASE"/>
    <property type="match status" value="1"/>
</dbReference>
<dbReference type="Proteomes" id="UP000785679">
    <property type="component" value="Unassembled WGS sequence"/>
</dbReference>
<accession>A0A8J8T566</accession>
<dbReference type="InterPro" id="IPR028889">
    <property type="entry name" value="USP"/>
</dbReference>
<evidence type="ECO:0000256" key="6">
    <source>
        <dbReference type="ARBA" id="ARBA00022807"/>
    </source>
</evidence>
<sequence>MNKFAKPQSSNNRPPQPNYKNALFENFFSPKPSPQQTVQKPTIIKEAPRQHTAQPSQNSPSVGAGVIEKISETQADSFAIERPEVKRVTYGMRNLGNTCFFNSVMQCLSHSRALVNFCLSGVHSQTCRKKESCYLCLYTQYLKGIQREQRTNPQMVVYKLKSIWSRYSVGRQEDAHEFLIIFVESLVNSCFQMAKPPREFLYKNQNKTSVFQIIGGKSRSQVHCLGCGHRSNTYEDLIALSLELPKQRQMGSATLEQCLSGFCTVETLKGDNKYMCGGCKKKCEAKKRFSIESTPRTLIIHIKRFTNFGNKIGEFIKYPSTLSLKPYMSDTHTGDSETFDLYGVVVHQGGGCRSGHYFSYCKGFDGEWYDCNDDFVGRTQMDRVLRQQAYILFYQKRITAAPKVQKVEKEAKIEKTSETVKVDEKKRDVKAEDKKEAQETQMKKEDAKSVEEKLKQTKLTKMFKEDREILFPKSHSEQTTSMSSNNLSEESIQKDTTTTNTNTTPEIIIEKKEQPSAPSIQDYAKAFIKSSSVEGPETEKKEQLELTADPSLRRAKSNSEQDVTAPTPTIFKAEVPAEPKILQKPEPKTYKQPPLAFTPLRSQLHPKIGNLSGEKRRLEATISLISMANKGINQQPATNARSSQLFKRFKSDLNPEYRAQNIKIGQTPNQ</sequence>
<feature type="region of interest" description="Disordered" evidence="8">
    <location>
        <begin position="466"/>
        <end position="519"/>
    </location>
</feature>
<comment type="catalytic activity">
    <reaction evidence="1 7">
        <text>Thiol-dependent hydrolysis of ester, thioester, amide, peptide and isopeptide bonds formed by the C-terminal Gly of ubiquitin (a 76-residue protein attached to proteins as an intracellular targeting signal).</text>
        <dbReference type="EC" id="3.4.19.12"/>
    </reaction>
</comment>
<dbReference type="Pfam" id="PF00443">
    <property type="entry name" value="UCH"/>
    <property type="match status" value="1"/>
</dbReference>
<evidence type="ECO:0000256" key="5">
    <source>
        <dbReference type="ARBA" id="ARBA00022801"/>
    </source>
</evidence>
<keyword evidence="3 7" id="KW-0645">Protease</keyword>